<evidence type="ECO:0000313" key="3">
    <source>
        <dbReference type="Proteomes" id="UP000295182"/>
    </source>
</evidence>
<dbReference type="AlphaFoldDB" id="A0A4V2SJS3"/>
<accession>A0A4V2SJS3</accession>
<sequence length="199" mass="21174">MPHRLPDYQKKKTRMLTFPHLPNTPIALRHPSGLSHAAKSVAASSPGAAGFGGSSVASIVARHVPSLAIPLGIIVEHLSPQIGTWQVSIDEGASWHTIRTDLINRPGNTGLALEGTARLRVLPLTASARHPARVVLHAAQRAPGQSNGCYQNYPPDDRCEAARSITLVLSLDAINGRPPAVPTTRPRNKRATAAQRSSV</sequence>
<evidence type="ECO:0000256" key="1">
    <source>
        <dbReference type="SAM" id="MobiDB-lite"/>
    </source>
</evidence>
<dbReference type="Proteomes" id="UP000295182">
    <property type="component" value="Unassembled WGS sequence"/>
</dbReference>
<gene>
    <name evidence="2" type="ORF">EV674_1168</name>
</gene>
<proteinExistence type="predicted"/>
<keyword evidence="3" id="KW-1185">Reference proteome</keyword>
<organism evidence="2 3">
    <name type="scientific">Simplicispira metamorpha</name>
    <dbReference type="NCBI Taxonomy" id="80881"/>
    <lineage>
        <taxon>Bacteria</taxon>
        <taxon>Pseudomonadati</taxon>
        <taxon>Pseudomonadota</taxon>
        <taxon>Betaproteobacteria</taxon>
        <taxon>Burkholderiales</taxon>
        <taxon>Comamonadaceae</taxon>
        <taxon>Simplicispira</taxon>
    </lineage>
</organism>
<protein>
    <submittedName>
        <fullName evidence="2">Uncharacterized protein</fullName>
    </submittedName>
</protein>
<reference evidence="2 3" key="1">
    <citation type="submission" date="2019-03" db="EMBL/GenBank/DDBJ databases">
        <title>Genomic Encyclopedia of Type Strains, Phase IV (KMG-IV): sequencing the most valuable type-strain genomes for metagenomic binning, comparative biology and taxonomic classification.</title>
        <authorList>
            <person name="Goeker M."/>
        </authorList>
    </citation>
    <scope>NUCLEOTIDE SEQUENCE [LARGE SCALE GENOMIC DNA]</scope>
    <source>
        <strain evidence="2 3">DSM 1837</strain>
    </source>
</reference>
<evidence type="ECO:0000313" key="2">
    <source>
        <dbReference type="EMBL" id="TCP16706.1"/>
    </source>
</evidence>
<feature type="region of interest" description="Disordered" evidence="1">
    <location>
        <begin position="176"/>
        <end position="199"/>
    </location>
</feature>
<dbReference type="EMBL" id="SLXH01000016">
    <property type="protein sequence ID" value="TCP16706.1"/>
    <property type="molecule type" value="Genomic_DNA"/>
</dbReference>
<comment type="caution">
    <text evidence="2">The sequence shown here is derived from an EMBL/GenBank/DDBJ whole genome shotgun (WGS) entry which is preliminary data.</text>
</comment>
<name>A0A4V2SJS3_9BURK</name>